<dbReference type="Proteomes" id="UP000185622">
    <property type="component" value="Chromosome"/>
</dbReference>
<comment type="pathway">
    <text evidence="1">Lipid metabolism; fatty acid beta-oxidation.</text>
</comment>
<dbReference type="PROSITE" id="PS00166">
    <property type="entry name" value="ENOYL_COA_HYDRATASE"/>
    <property type="match status" value="1"/>
</dbReference>
<dbReference type="CDD" id="cd06558">
    <property type="entry name" value="crotonase-like"/>
    <property type="match status" value="1"/>
</dbReference>
<dbReference type="PANTHER" id="PTHR43149:SF1">
    <property type="entry name" value="DELTA(3,5)-DELTA(2,4)-DIENOYL-COA ISOMERASE, MITOCHONDRIAL"/>
    <property type="match status" value="1"/>
</dbReference>
<dbReference type="Gene3D" id="1.10.12.10">
    <property type="entry name" value="Lyase 2-enoyl-coa Hydratase, Chain A, domain 2"/>
    <property type="match status" value="1"/>
</dbReference>
<keyword evidence="4" id="KW-0443">Lipid metabolism</keyword>
<reference evidence="7 8" key="1">
    <citation type="submission" date="2017-01" db="EMBL/GenBank/DDBJ databases">
        <title>The complete genome sequence of a sulfur-oxidizing marine bacterium Thioclava sp. 25B10_4T.</title>
        <authorList>
            <person name="Liu Y."/>
            <person name="Lai Q."/>
            <person name="Shao Z."/>
        </authorList>
    </citation>
    <scope>NUCLEOTIDE SEQUENCE [LARGE SCALE GENOMIC DNA]</scope>
    <source>
        <strain evidence="7 8">25B10_4</strain>
    </source>
</reference>
<dbReference type="InterPro" id="IPR045002">
    <property type="entry name" value="Ech1-like"/>
</dbReference>
<sequence length="267" mass="28147">MADPVQISVSAEGVAEVTLNRPEKKNAWTLEMFDVLAGAAQSLSQQKGLRAVILSGAGGCFSAGLDLSVMQSFAADLAGVKAQMAERDAQGANRFQRPVTRWAELSVPVIAAIEGVAFGAGMQLALGADFRIAAPDARLSIMEAKWGLIPDMGISQSLPKLTRADIAKELMMTGRVLEAGEAQKLGLITRVVESPLEAARDMAAEFTLRSPEALAASKALVEQAWTMPPGDGLALEAELQAEIIGGPAQMEMVMANLQKRAPNFSQG</sequence>
<evidence type="ECO:0000256" key="5">
    <source>
        <dbReference type="ARBA" id="ARBA00023235"/>
    </source>
</evidence>
<dbReference type="InterPro" id="IPR014748">
    <property type="entry name" value="Enoyl-CoA_hydra_C"/>
</dbReference>
<keyword evidence="3" id="KW-0276">Fatty acid metabolism</keyword>
<accession>A0ABM6IF78</accession>
<evidence type="ECO:0000313" key="7">
    <source>
        <dbReference type="EMBL" id="AQS47414.1"/>
    </source>
</evidence>
<name>A0ABM6IF78_9RHOB</name>
<gene>
    <name evidence="7" type="ORF">BMG03_06075</name>
</gene>
<evidence type="ECO:0000256" key="1">
    <source>
        <dbReference type="ARBA" id="ARBA00005005"/>
    </source>
</evidence>
<dbReference type="RefSeq" id="WP_075776311.1">
    <property type="nucleotide sequence ID" value="NZ_CP019437.1"/>
</dbReference>
<dbReference type="SUPFAM" id="SSF52096">
    <property type="entry name" value="ClpP/crotonase"/>
    <property type="match status" value="1"/>
</dbReference>
<evidence type="ECO:0000256" key="4">
    <source>
        <dbReference type="ARBA" id="ARBA00023098"/>
    </source>
</evidence>
<dbReference type="EMBL" id="CP019437">
    <property type="protein sequence ID" value="AQS47414.1"/>
    <property type="molecule type" value="Genomic_DNA"/>
</dbReference>
<dbReference type="InterPro" id="IPR001753">
    <property type="entry name" value="Enoyl-CoA_hydra/iso"/>
</dbReference>
<protein>
    <recommendedName>
        <fullName evidence="9">Enoyl-CoA hydratase</fullName>
    </recommendedName>
</protein>
<dbReference type="PANTHER" id="PTHR43149">
    <property type="entry name" value="ENOYL-COA HYDRATASE"/>
    <property type="match status" value="1"/>
</dbReference>
<comment type="similarity">
    <text evidence="2 6">Belongs to the enoyl-CoA hydratase/isomerase family.</text>
</comment>
<dbReference type="InterPro" id="IPR029045">
    <property type="entry name" value="ClpP/crotonase-like_dom_sf"/>
</dbReference>
<dbReference type="NCBIfam" id="NF005699">
    <property type="entry name" value="PRK07509.1"/>
    <property type="match status" value="1"/>
</dbReference>
<dbReference type="Pfam" id="PF00378">
    <property type="entry name" value="ECH_1"/>
    <property type="match status" value="1"/>
</dbReference>
<evidence type="ECO:0000256" key="3">
    <source>
        <dbReference type="ARBA" id="ARBA00022832"/>
    </source>
</evidence>
<evidence type="ECO:0000256" key="2">
    <source>
        <dbReference type="ARBA" id="ARBA00005254"/>
    </source>
</evidence>
<dbReference type="InterPro" id="IPR018376">
    <property type="entry name" value="Enoyl-CoA_hyd/isom_CS"/>
</dbReference>
<dbReference type="Gene3D" id="3.90.226.10">
    <property type="entry name" value="2-enoyl-CoA Hydratase, Chain A, domain 1"/>
    <property type="match status" value="1"/>
</dbReference>
<keyword evidence="8" id="KW-1185">Reference proteome</keyword>
<keyword evidence="5" id="KW-0413">Isomerase</keyword>
<evidence type="ECO:0000313" key="8">
    <source>
        <dbReference type="Proteomes" id="UP000185622"/>
    </source>
</evidence>
<evidence type="ECO:0000256" key="6">
    <source>
        <dbReference type="RuleBase" id="RU003707"/>
    </source>
</evidence>
<organism evidence="7 8">
    <name type="scientific">Thioclava nitratireducens</name>
    <dbReference type="NCBI Taxonomy" id="1915078"/>
    <lineage>
        <taxon>Bacteria</taxon>
        <taxon>Pseudomonadati</taxon>
        <taxon>Pseudomonadota</taxon>
        <taxon>Alphaproteobacteria</taxon>
        <taxon>Rhodobacterales</taxon>
        <taxon>Paracoccaceae</taxon>
        <taxon>Thioclava</taxon>
    </lineage>
</organism>
<evidence type="ECO:0008006" key="9">
    <source>
        <dbReference type="Google" id="ProtNLM"/>
    </source>
</evidence>
<proteinExistence type="inferred from homology"/>